<dbReference type="GO" id="GO:0003676">
    <property type="term" value="F:nucleic acid binding"/>
    <property type="evidence" value="ECO:0007669"/>
    <property type="project" value="InterPro"/>
</dbReference>
<evidence type="ECO:0000259" key="1">
    <source>
        <dbReference type="Pfam" id="PF11645"/>
    </source>
</evidence>
<organism evidence="2 3">
    <name type="scientific">Reticulibacter mediterranei</name>
    <dbReference type="NCBI Taxonomy" id="2778369"/>
    <lineage>
        <taxon>Bacteria</taxon>
        <taxon>Bacillati</taxon>
        <taxon>Chloroflexota</taxon>
        <taxon>Ktedonobacteria</taxon>
        <taxon>Ktedonobacterales</taxon>
        <taxon>Reticulibacteraceae</taxon>
        <taxon>Reticulibacter</taxon>
    </lineage>
</organism>
<accession>A0A8J3IKD2</accession>
<keyword evidence="3" id="KW-1185">Reference proteome</keyword>
<dbReference type="EMBL" id="BNJK01000001">
    <property type="protein sequence ID" value="GHO94070.1"/>
    <property type="molecule type" value="Genomic_DNA"/>
</dbReference>
<dbReference type="AlphaFoldDB" id="A0A8J3IKD2"/>
<evidence type="ECO:0000313" key="3">
    <source>
        <dbReference type="Proteomes" id="UP000597444"/>
    </source>
</evidence>
<evidence type="ECO:0000313" key="2">
    <source>
        <dbReference type="EMBL" id="GHO94070.1"/>
    </source>
</evidence>
<protein>
    <recommendedName>
        <fullName evidence="1">PD(D/E)XK endonuclease domain-containing protein</fullName>
    </recommendedName>
</protein>
<gene>
    <name evidence="2" type="ORF">KSF_041180</name>
</gene>
<reference evidence="2" key="1">
    <citation type="submission" date="2020-10" db="EMBL/GenBank/DDBJ databases">
        <title>Taxonomic study of unclassified bacteria belonging to the class Ktedonobacteria.</title>
        <authorList>
            <person name="Yabe S."/>
            <person name="Wang C.M."/>
            <person name="Zheng Y."/>
            <person name="Sakai Y."/>
            <person name="Cavaletti L."/>
            <person name="Monciardini P."/>
            <person name="Donadio S."/>
        </authorList>
    </citation>
    <scope>NUCLEOTIDE SEQUENCE</scope>
    <source>
        <strain evidence="2">ID150040</strain>
    </source>
</reference>
<proteinExistence type="predicted"/>
<dbReference type="InterPro" id="IPR011856">
    <property type="entry name" value="tRNA_endonuc-like_dom_sf"/>
</dbReference>
<name>A0A8J3IKD2_9CHLR</name>
<dbReference type="Proteomes" id="UP000597444">
    <property type="component" value="Unassembled WGS sequence"/>
</dbReference>
<dbReference type="Gene3D" id="3.40.1350.10">
    <property type="match status" value="1"/>
</dbReference>
<dbReference type="InterPro" id="IPR021671">
    <property type="entry name" value="PD(D/E)XK_Endonuc"/>
</dbReference>
<feature type="domain" description="PD(D/E)XK endonuclease" evidence="1">
    <location>
        <begin position="13"/>
        <end position="143"/>
    </location>
</feature>
<dbReference type="Pfam" id="PF11645">
    <property type="entry name" value="PDDEXK_5"/>
    <property type="match status" value="1"/>
</dbReference>
<comment type="caution">
    <text evidence="2">The sequence shown here is derived from an EMBL/GenBank/DDBJ whole genome shotgun (WGS) entry which is preliminary data.</text>
</comment>
<sequence length="144" mass="16779">MGNIIKLPILKTDNKSVGERSEVIIMARLYEMGYQVFIPLGENQRYDLIIEDDDECLYRIQCKTGRLSCGSIAFNTASTYFHHNKGSRRDYRGQIDYFAVYSPDIRKVYLVPVDHVGITEGQLRLEPSKNNQEKHIRWAKDYEV</sequence>